<reference evidence="1 2" key="1">
    <citation type="journal article" date="2020" name="IScience">
        <title>Genome Sequencing of the Endangered Kingdonia uniflora (Circaeasteraceae, Ranunculales) Reveals Potential Mechanisms of Evolutionary Specialization.</title>
        <authorList>
            <person name="Sun Y."/>
            <person name="Deng T."/>
            <person name="Zhang A."/>
            <person name="Moore M.J."/>
            <person name="Landis J.B."/>
            <person name="Lin N."/>
            <person name="Zhang H."/>
            <person name="Zhang X."/>
            <person name="Huang J."/>
            <person name="Zhang X."/>
            <person name="Sun H."/>
            <person name="Wang H."/>
        </authorList>
    </citation>
    <scope>NUCLEOTIDE SEQUENCE [LARGE SCALE GENOMIC DNA]</scope>
    <source>
        <strain evidence="1">TB1705</strain>
        <tissue evidence="1">Leaf</tissue>
    </source>
</reference>
<evidence type="ECO:0000313" key="2">
    <source>
        <dbReference type="Proteomes" id="UP000541444"/>
    </source>
</evidence>
<protein>
    <submittedName>
        <fullName evidence="1">Uncharacterized protein</fullName>
    </submittedName>
</protein>
<organism evidence="1 2">
    <name type="scientific">Kingdonia uniflora</name>
    <dbReference type="NCBI Taxonomy" id="39325"/>
    <lineage>
        <taxon>Eukaryota</taxon>
        <taxon>Viridiplantae</taxon>
        <taxon>Streptophyta</taxon>
        <taxon>Embryophyta</taxon>
        <taxon>Tracheophyta</taxon>
        <taxon>Spermatophyta</taxon>
        <taxon>Magnoliopsida</taxon>
        <taxon>Ranunculales</taxon>
        <taxon>Circaeasteraceae</taxon>
        <taxon>Kingdonia</taxon>
    </lineage>
</organism>
<proteinExistence type="predicted"/>
<accession>A0A7J7KYS7</accession>
<gene>
    <name evidence="1" type="ORF">GIB67_015341</name>
</gene>
<dbReference type="Proteomes" id="UP000541444">
    <property type="component" value="Unassembled WGS sequence"/>
</dbReference>
<dbReference type="OrthoDB" id="1308at2759"/>
<sequence>MFTSKEKIKLQYHKPEFSPDKGRVVVRCLKEVIEEGIELWKDTIVGVLLEPLCLYPWPEITSKQYGLSEPLTGKVWGLDKFKPYPALLKTPMDCGFWCWVDEYLPFPCGNGPCTFDWPEEVWANIIAVNSKAKKYKTTPL</sequence>
<comment type="caution">
    <text evidence="1">The sequence shown here is derived from an EMBL/GenBank/DDBJ whole genome shotgun (WGS) entry which is preliminary data.</text>
</comment>
<evidence type="ECO:0000313" key="1">
    <source>
        <dbReference type="EMBL" id="KAF6135488.1"/>
    </source>
</evidence>
<dbReference type="EMBL" id="JACGCM010002784">
    <property type="protein sequence ID" value="KAF6135488.1"/>
    <property type="molecule type" value="Genomic_DNA"/>
</dbReference>
<keyword evidence="2" id="KW-1185">Reference proteome</keyword>
<dbReference type="AlphaFoldDB" id="A0A7J7KYS7"/>
<name>A0A7J7KYS7_9MAGN</name>